<dbReference type="Proteomes" id="UP001056386">
    <property type="component" value="Chromosome 1"/>
</dbReference>
<dbReference type="GeneID" id="45698631"/>
<feature type="DNA-binding region" description="H-T-H motif" evidence="4">
    <location>
        <begin position="29"/>
        <end position="48"/>
    </location>
</feature>
<dbReference type="PROSITE" id="PS50977">
    <property type="entry name" value="HTH_TETR_2"/>
    <property type="match status" value="1"/>
</dbReference>
<evidence type="ECO:0000256" key="2">
    <source>
        <dbReference type="ARBA" id="ARBA00023125"/>
    </source>
</evidence>
<evidence type="ECO:0000256" key="3">
    <source>
        <dbReference type="ARBA" id="ARBA00023163"/>
    </source>
</evidence>
<dbReference type="EMBL" id="CP099587">
    <property type="protein sequence ID" value="USS45066.1"/>
    <property type="molecule type" value="Genomic_DNA"/>
</dbReference>
<keyword evidence="1" id="KW-0805">Transcription regulation</keyword>
<sequence>MARPREFDEDAALDAAIAQFWSHGYESTSVRELAAMMGMTGASVYNAFGDKRALYERAFERYVARGFREREHRFETQLPPRDAIAALFGEIIRLSVHDPQRRGCLIVNASMELARHDYGFRDALETTLKDIESFFLRCVKAGQADGTIPAGLVAGDVAKMLFTMLIGLRVLARVRPQRALLEGAVRPALAVIGAALPPARPRVRRRVA</sequence>
<dbReference type="SUPFAM" id="SSF46689">
    <property type="entry name" value="Homeodomain-like"/>
    <property type="match status" value="1"/>
</dbReference>
<accession>A0AAP9Y420</accession>
<dbReference type="PANTHER" id="PTHR47506">
    <property type="entry name" value="TRANSCRIPTIONAL REGULATORY PROTEIN"/>
    <property type="match status" value="1"/>
</dbReference>
<evidence type="ECO:0000256" key="4">
    <source>
        <dbReference type="PROSITE-ProRule" id="PRU00335"/>
    </source>
</evidence>
<dbReference type="InterPro" id="IPR036271">
    <property type="entry name" value="Tet_transcr_reg_TetR-rel_C_sf"/>
</dbReference>
<dbReference type="Gene3D" id="1.10.10.60">
    <property type="entry name" value="Homeodomain-like"/>
    <property type="match status" value="1"/>
</dbReference>
<evidence type="ECO:0000256" key="1">
    <source>
        <dbReference type="ARBA" id="ARBA00023015"/>
    </source>
</evidence>
<dbReference type="Pfam" id="PF16925">
    <property type="entry name" value="TetR_C_13"/>
    <property type="match status" value="1"/>
</dbReference>
<feature type="domain" description="HTH tetR-type" evidence="5">
    <location>
        <begin position="6"/>
        <end position="66"/>
    </location>
</feature>
<dbReference type="Proteomes" id="UP000594892">
    <property type="component" value="Chromosome 2"/>
</dbReference>
<dbReference type="Gene3D" id="1.10.357.10">
    <property type="entry name" value="Tetracycline Repressor, domain 2"/>
    <property type="match status" value="1"/>
</dbReference>
<dbReference type="InterPro" id="IPR009057">
    <property type="entry name" value="Homeodomain-like_sf"/>
</dbReference>
<keyword evidence="2 4" id="KW-0238">DNA-binding</keyword>
<dbReference type="RefSeq" id="WP_015876441.1">
    <property type="nucleotide sequence ID" value="NZ_CP021074.1"/>
</dbReference>
<evidence type="ECO:0000313" key="7">
    <source>
        <dbReference type="EMBL" id="USS45066.1"/>
    </source>
</evidence>
<keyword evidence="9" id="KW-1185">Reference proteome</keyword>
<dbReference type="PANTHER" id="PTHR47506:SF1">
    <property type="entry name" value="HTH-TYPE TRANSCRIPTIONAL REGULATOR YJDC"/>
    <property type="match status" value="1"/>
</dbReference>
<protein>
    <submittedName>
        <fullName evidence="6">TetR/AcrR family transcriptional regulator</fullName>
    </submittedName>
</protein>
<dbReference type="EMBL" id="CP065601">
    <property type="protein sequence ID" value="QPQ92912.1"/>
    <property type="molecule type" value="Genomic_DNA"/>
</dbReference>
<dbReference type="InterPro" id="IPR011075">
    <property type="entry name" value="TetR_C"/>
</dbReference>
<reference evidence="7" key="2">
    <citation type="submission" date="2022-06" db="EMBL/GenBank/DDBJ databases">
        <title>Draft genome sequence of Burkholderia glumae strain GR20004 isolated from rice panicle showing bacterial panicle blight.</title>
        <authorList>
            <person name="Choi S.Y."/>
            <person name="Lee Y.H."/>
        </authorList>
    </citation>
    <scope>NUCLEOTIDE SEQUENCE</scope>
    <source>
        <strain evidence="7">GR20004</strain>
    </source>
</reference>
<dbReference type="AlphaFoldDB" id="A0AAP9Y420"/>
<name>A0AAP9Y420_BURGL</name>
<evidence type="ECO:0000313" key="9">
    <source>
        <dbReference type="Proteomes" id="UP001056386"/>
    </source>
</evidence>
<dbReference type="GO" id="GO:0003677">
    <property type="term" value="F:DNA binding"/>
    <property type="evidence" value="ECO:0007669"/>
    <property type="project" value="UniProtKB-UniRule"/>
</dbReference>
<organism evidence="6 8">
    <name type="scientific">Burkholderia glumae</name>
    <name type="common">Pseudomonas glumae</name>
    <dbReference type="NCBI Taxonomy" id="337"/>
    <lineage>
        <taxon>Bacteria</taxon>
        <taxon>Pseudomonadati</taxon>
        <taxon>Pseudomonadota</taxon>
        <taxon>Betaproteobacteria</taxon>
        <taxon>Burkholderiales</taxon>
        <taxon>Burkholderiaceae</taxon>
        <taxon>Burkholderia</taxon>
    </lineage>
</organism>
<gene>
    <name evidence="6" type="ORF">I6H06_28205</name>
    <name evidence="7" type="ORF">NFI99_26100</name>
</gene>
<proteinExistence type="predicted"/>
<dbReference type="InterPro" id="IPR001647">
    <property type="entry name" value="HTH_TetR"/>
</dbReference>
<dbReference type="SUPFAM" id="SSF48498">
    <property type="entry name" value="Tetracyclin repressor-like, C-terminal domain"/>
    <property type="match status" value="1"/>
</dbReference>
<reference evidence="6 8" key="1">
    <citation type="submission" date="2020-12" db="EMBL/GenBank/DDBJ databases">
        <title>FDA dAtabase for Regulatory Grade micrObial Sequences (FDA-ARGOS): Supporting development and validation of Infectious Disease Dx tests.</title>
        <authorList>
            <person name="Minogue T."/>
            <person name="Wolcott M."/>
            <person name="Wasieloski L."/>
            <person name="Aguilar W."/>
            <person name="Moore D."/>
            <person name="Jaissle J."/>
            <person name="Tallon L."/>
            <person name="Sadzewicz L."/>
            <person name="Zhao X."/>
            <person name="Boylan J."/>
            <person name="Ott S."/>
            <person name="Bowen H."/>
            <person name="Vavikolanu K."/>
            <person name="Mehta A."/>
            <person name="Aluvathingal J."/>
            <person name="Nadendla S."/>
            <person name="Yan Y."/>
            <person name="Sichtig H."/>
        </authorList>
    </citation>
    <scope>NUCLEOTIDE SEQUENCE [LARGE SCALE GENOMIC DNA]</scope>
    <source>
        <strain evidence="6 8">FDAARGOS_949</strain>
    </source>
</reference>
<evidence type="ECO:0000259" key="5">
    <source>
        <dbReference type="PROSITE" id="PS50977"/>
    </source>
</evidence>
<evidence type="ECO:0000313" key="6">
    <source>
        <dbReference type="EMBL" id="QPQ92912.1"/>
    </source>
</evidence>
<evidence type="ECO:0000313" key="8">
    <source>
        <dbReference type="Proteomes" id="UP000594892"/>
    </source>
</evidence>
<keyword evidence="3" id="KW-0804">Transcription</keyword>
<dbReference type="Pfam" id="PF00440">
    <property type="entry name" value="TetR_N"/>
    <property type="match status" value="1"/>
</dbReference>